<dbReference type="EMBL" id="JARNBH010000066">
    <property type="protein sequence ID" value="MEC0277108.1"/>
    <property type="molecule type" value="Genomic_DNA"/>
</dbReference>
<comment type="caution">
    <text evidence="1">The sequence shown here is derived from an EMBL/GenBank/DDBJ whole genome shotgun (WGS) entry which is preliminary data.</text>
</comment>
<organism evidence="1 2">
    <name type="scientific">Peribacillus castrilensis</name>
    <dbReference type="NCBI Taxonomy" id="2897690"/>
    <lineage>
        <taxon>Bacteria</taxon>
        <taxon>Bacillati</taxon>
        <taxon>Bacillota</taxon>
        <taxon>Bacilli</taxon>
        <taxon>Bacillales</taxon>
        <taxon>Bacillaceae</taxon>
        <taxon>Peribacillus</taxon>
    </lineage>
</organism>
<gene>
    <name evidence="1" type="ORF">P4706_29470</name>
</gene>
<protein>
    <recommendedName>
        <fullName evidence="3">Phage major tail protein, phi13 family</fullName>
    </recommendedName>
</protein>
<name>A0AAW9NM39_9BACI</name>
<reference evidence="1 2" key="1">
    <citation type="submission" date="2023-03" db="EMBL/GenBank/DDBJ databases">
        <title>Bacillus Genome Sequencing.</title>
        <authorList>
            <person name="Dunlap C."/>
        </authorList>
    </citation>
    <scope>NUCLEOTIDE SEQUENCE [LARGE SCALE GENOMIC DNA]</scope>
    <source>
        <strain evidence="1 2">B-41290</strain>
    </source>
</reference>
<dbReference type="Proteomes" id="UP001307168">
    <property type="component" value="Unassembled WGS sequence"/>
</dbReference>
<dbReference type="AlphaFoldDB" id="A0AAW9NM39"/>
<dbReference type="NCBIfam" id="TIGR01603">
    <property type="entry name" value="maj_tail_phi13"/>
    <property type="match status" value="1"/>
</dbReference>
<keyword evidence="2" id="KW-1185">Reference proteome</keyword>
<accession>A0AAW9NM39</accession>
<dbReference type="InterPro" id="IPR006490">
    <property type="entry name" value="Maj_tail_phi13"/>
</dbReference>
<evidence type="ECO:0000313" key="1">
    <source>
        <dbReference type="EMBL" id="MEC0277108.1"/>
    </source>
</evidence>
<sequence>MAKSVTGVHKVVYAVLTEDSKTGTTYGTVKPLAPIIQISTEIATASETQYADNVAYDTDTQIGETSLSMEVPGLDSAVLRELLGLEAVNGVTVFKADAKAPYVAIGYIGTRSDDTEICKWLLKGKFNVPSDDYSSKADGVEYKTTSLDATFIPRESDKAFKVEADTADEDFVGYATFFNAPFVAPVAP</sequence>
<evidence type="ECO:0008006" key="3">
    <source>
        <dbReference type="Google" id="ProtNLM"/>
    </source>
</evidence>
<proteinExistence type="predicted"/>
<dbReference type="RefSeq" id="WP_367408573.1">
    <property type="nucleotide sequence ID" value="NZ_JARNBH010000066.1"/>
</dbReference>
<evidence type="ECO:0000313" key="2">
    <source>
        <dbReference type="Proteomes" id="UP001307168"/>
    </source>
</evidence>